<name>A0A118K4C1_CYNCS</name>
<comment type="caution">
    <text evidence="1">The sequence shown here is derived from an EMBL/GenBank/DDBJ whole genome shotgun (WGS) entry which is preliminary data.</text>
</comment>
<sequence>MKIAMDLARAQIIEDGTCLLEL</sequence>
<reference evidence="1 2" key="1">
    <citation type="journal article" date="2016" name="Sci. Rep.">
        <title>The genome sequence of the outbreeding globe artichoke constructed de novo incorporating a phase-aware low-pass sequencing strategy of F1 progeny.</title>
        <authorList>
            <person name="Scaglione D."/>
            <person name="Reyes-Chin-Wo S."/>
            <person name="Acquadro A."/>
            <person name="Froenicke L."/>
            <person name="Portis E."/>
            <person name="Beitel C."/>
            <person name="Tirone M."/>
            <person name="Mauro R."/>
            <person name="Lo Monaco A."/>
            <person name="Mauromicale G."/>
            <person name="Faccioli P."/>
            <person name="Cattivelli L."/>
            <person name="Rieseberg L."/>
            <person name="Michelmore R."/>
            <person name="Lanteri S."/>
        </authorList>
    </citation>
    <scope>NUCLEOTIDE SEQUENCE [LARGE SCALE GENOMIC DNA]</scope>
    <source>
        <strain evidence="1">2C</strain>
    </source>
</reference>
<dbReference type="AlphaFoldDB" id="A0A118K4C1"/>
<dbReference type="Proteomes" id="UP000243975">
    <property type="component" value="Unassembled WGS sequence"/>
</dbReference>
<evidence type="ECO:0000313" key="2">
    <source>
        <dbReference type="Proteomes" id="UP000243975"/>
    </source>
</evidence>
<dbReference type="Gramene" id="KVI07288">
    <property type="protein sequence ID" value="KVI07288"/>
    <property type="gene ID" value="Ccrd_014318"/>
</dbReference>
<keyword evidence="2" id="KW-1185">Reference proteome</keyword>
<protein>
    <submittedName>
        <fullName evidence="1">Uncharacterized protein</fullName>
    </submittedName>
</protein>
<evidence type="ECO:0000313" key="1">
    <source>
        <dbReference type="EMBL" id="KVI07288.1"/>
    </source>
</evidence>
<gene>
    <name evidence="1" type="ORF">Ccrd_014318</name>
</gene>
<proteinExistence type="predicted"/>
<dbReference type="EMBL" id="LEKV01001508">
    <property type="protein sequence ID" value="KVI07288.1"/>
    <property type="molecule type" value="Genomic_DNA"/>
</dbReference>
<accession>A0A118K4C1</accession>
<organism evidence="1 2">
    <name type="scientific">Cynara cardunculus var. scolymus</name>
    <name type="common">Globe artichoke</name>
    <name type="synonym">Cynara scolymus</name>
    <dbReference type="NCBI Taxonomy" id="59895"/>
    <lineage>
        <taxon>Eukaryota</taxon>
        <taxon>Viridiplantae</taxon>
        <taxon>Streptophyta</taxon>
        <taxon>Embryophyta</taxon>
        <taxon>Tracheophyta</taxon>
        <taxon>Spermatophyta</taxon>
        <taxon>Magnoliopsida</taxon>
        <taxon>eudicotyledons</taxon>
        <taxon>Gunneridae</taxon>
        <taxon>Pentapetalae</taxon>
        <taxon>asterids</taxon>
        <taxon>campanulids</taxon>
        <taxon>Asterales</taxon>
        <taxon>Asteraceae</taxon>
        <taxon>Carduoideae</taxon>
        <taxon>Cardueae</taxon>
        <taxon>Carduinae</taxon>
        <taxon>Cynara</taxon>
    </lineage>
</organism>